<dbReference type="RefSeq" id="XP_028864293.1">
    <property type="nucleotide sequence ID" value="XM_029007956.1"/>
</dbReference>
<feature type="compositionally biased region" description="Basic and acidic residues" evidence="2">
    <location>
        <begin position="832"/>
        <end position="843"/>
    </location>
</feature>
<feature type="region of interest" description="Disordered" evidence="2">
    <location>
        <begin position="912"/>
        <end position="937"/>
    </location>
</feature>
<evidence type="ECO:0000256" key="2">
    <source>
        <dbReference type="SAM" id="MobiDB-lite"/>
    </source>
</evidence>
<keyword evidence="6" id="KW-1185">Reference proteome</keyword>
<reference evidence="4 6" key="3">
    <citation type="submission" date="2016-06" db="EMBL/GenBank/DDBJ databases">
        <authorList>
            <consortium name="Pathogen Informatics"/>
        </authorList>
    </citation>
    <scope>NUCLEOTIDE SEQUENCE [LARGE SCALE GENOMIC DNA]</scope>
</reference>
<feature type="region of interest" description="Disordered" evidence="2">
    <location>
        <begin position="506"/>
        <end position="558"/>
    </location>
</feature>
<feature type="region of interest" description="Disordered" evidence="2">
    <location>
        <begin position="22"/>
        <end position="47"/>
    </location>
</feature>
<organism evidence="3 5">
    <name type="scientific">Plasmodium malariae</name>
    <dbReference type="NCBI Taxonomy" id="5858"/>
    <lineage>
        <taxon>Eukaryota</taxon>
        <taxon>Sar</taxon>
        <taxon>Alveolata</taxon>
        <taxon>Apicomplexa</taxon>
        <taxon>Aconoidasida</taxon>
        <taxon>Haemosporida</taxon>
        <taxon>Plasmodiidae</taxon>
        <taxon>Plasmodium</taxon>
        <taxon>Plasmodium (Plasmodium)</taxon>
    </lineage>
</organism>
<dbReference type="EMBL" id="FLQW01001587">
    <property type="protein sequence ID" value="SBS90449.1"/>
    <property type="molecule type" value="Genomic_DNA"/>
</dbReference>
<accession>A0A1A8WEH5</accession>
<sequence length="1399" mass="160713">MNFIPNKRNIRSTKSEVIRKINNNGYNANNSNNLIENNKNENGTSNDNFTLEDNTLNGSYDIDKRSEIHYCNKAFDPQYLYMNKISNDVRSTRNRTSTHRIISPRSQSINLLAQKVARTSNVSKIFDDKASVVSFYTNKKKNLDRIPIPESNDSFKTQANSQIVEQSIELLKHLINQENREHHSSSQENEKKNKLMFKLVEQLKQCDDIPEHTQGEYNNTNNSLDLYKKKIDMLNLKFLKLKNEYSHLNNENVVLKKQLRNIKDNYHMINQKSATVSFSRGPTKEDMLRSNDIGSDNNSYNNNSNSNNNSISNNNFNSNNISNSNYEQQLREAQMDGVSLNKTVSIDKVPSSMHQMAKKKLVDNQVQTENTFPSRIVPSSDNKKQGGEGGPSSIYHGGRLNSSFLDENYINKIREEIRNEVIQEVTNKLDKEYKEELLKIRKSVNNNMYNPSNMEEFSADTIFNNCRDQLDEQINDTINRYKNSIFDNFKDILNLSKGIGIKSLEHMSNEEDERNKKEKKKIEEEGSEEEGGKEGGKEAKEEVEKETVEKANEEEEGQEMGNFSLISLNDKINDCLCLFENISKNKEKLKIKEEKRKGERNNVINALNNINTCMNEIDDMINNLNANIGKNIILDDEESYPGDISILKRTSSKSEDDEGEEMTSCRSLANTIESSEVEEIEEDIIEEHRAEMEHRKRNDKAYNSNIQCRILSCEDKIDTMSNKSLKSNHSEVHNRKYHGDNLNIITSNNMHIIHENFTSDVMTKNMHADINDGINNIINNDLYNDLDNDSNDNINHLGFHQGTSINMKNTNNGTAIAEQNCDKNITNKENIRCNNTEERDKNVNRNAIETSTKQDDKESSITTSTDKNKGNVQNEKEKKKGKWRNIFSSKKMKKKNFVDNFGDDAELWSKSEKCESGQNGETGPNGENYKSNSSSKKGDEYFYNTINTSSNNMHIERGELDVITNPINSEDVSNAYNRLGNASNNAYCVEQKLLHTTSSDEKTECFQTNAYNISQGMYLSHGNPNVVGDELCKDQHNKENHMNISMNVNINSASINNNLNTFENYDFNMNNYHSGEGMNNLDVKNRYNSSKIDGNNIFSSSNNLDVSNSYNATRGINNSSSNNNSNGNINYNSNSSYIYESNNIYNNNAHNNNEGMERNSINCSVYSYNPSNNNKKCFVPIDEHINDQENFLIKKKNSQKMFNYNNEGNNLNNNFIYMEQNENDLLMETAHIQFNNEKENCLNFRNSEINNGKGNDYNNNNYDDHNYNNNNYSNHVSSNYNYKVGNTMKFADEADNQYNLFYNMNNQNEDTNNNIVYLKNYDHVQQFNDASQSNCSNYYNKTANIKRVNSSATNTNKNVTTSNLSHNNKLKLSTKSEVHYNSYKSQKNKTKKNLEDLFA</sequence>
<dbReference type="Proteomes" id="UP000219813">
    <property type="component" value="Chromosome 14"/>
</dbReference>
<dbReference type="GeneID" id="39871703"/>
<protein>
    <submittedName>
        <fullName evidence="3">Uncharacterized protein</fullName>
    </submittedName>
</protein>
<evidence type="ECO:0000313" key="6">
    <source>
        <dbReference type="Proteomes" id="UP000219813"/>
    </source>
</evidence>
<feature type="compositionally biased region" description="Basic and acidic residues" evidence="2">
    <location>
        <begin position="506"/>
        <end position="551"/>
    </location>
</feature>
<name>A0A1A8WEH5_PLAMA</name>
<dbReference type="EMBL" id="LT594635">
    <property type="protein sequence ID" value="SCP03338.1"/>
    <property type="molecule type" value="Genomic_DNA"/>
</dbReference>
<dbReference type="Proteomes" id="UP000078597">
    <property type="component" value="Unassembled WGS sequence"/>
</dbReference>
<feature type="compositionally biased region" description="Basic and acidic residues" evidence="2">
    <location>
        <begin position="866"/>
        <end position="878"/>
    </location>
</feature>
<dbReference type="OMA" id="KAYDPQY"/>
<dbReference type="KEGG" id="pmal:PMUG01_14039200"/>
<dbReference type="VEuPathDB" id="PlasmoDB:PmUG01_14039200"/>
<evidence type="ECO:0000313" key="3">
    <source>
        <dbReference type="EMBL" id="SBS90449.1"/>
    </source>
</evidence>
<feature type="region of interest" description="Disordered" evidence="2">
    <location>
        <begin position="279"/>
        <end position="322"/>
    </location>
</feature>
<proteinExistence type="predicted"/>
<feature type="compositionally biased region" description="Polar residues" evidence="2">
    <location>
        <begin position="369"/>
        <end position="380"/>
    </location>
</feature>
<feature type="compositionally biased region" description="Low complexity" evidence="2">
    <location>
        <begin position="22"/>
        <end position="42"/>
    </location>
</feature>
<feature type="region of interest" description="Disordered" evidence="2">
    <location>
        <begin position="832"/>
        <end position="886"/>
    </location>
</feature>
<gene>
    <name evidence="4" type="primary">PmUG01_14039200</name>
    <name evidence="3" type="ORF">PMALA_029800</name>
    <name evidence="4" type="ORF">PMUG01_14039200</name>
</gene>
<feature type="region of interest" description="Disordered" evidence="2">
    <location>
        <begin position="369"/>
        <end position="397"/>
    </location>
</feature>
<evidence type="ECO:0000313" key="5">
    <source>
        <dbReference type="Proteomes" id="UP000078597"/>
    </source>
</evidence>
<dbReference type="OrthoDB" id="385349at2759"/>
<reference evidence="5" key="2">
    <citation type="submission" date="2016-05" db="EMBL/GenBank/DDBJ databases">
        <authorList>
            <person name="Naeem Raeece"/>
        </authorList>
    </citation>
    <scope>NUCLEOTIDE SEQUENCE [LARGE SCALE GENOMIC DNA]</scope>
</reference>
<feature type="compositionally biased region" description="Low complexity" evidence="2">
    <location>
        <begin position="290"/>
        <end position="322"/>
    </location>
</feature>
<evidence type="ECO:0000256" key="1">
    <source>
        <dbReference type="SAM" id="Coils"/>
    </source>
</evidence>
<feature type="coiled-coil region" evidence="1">
    <location>
        <begin position="224"/>
        <end position="265"/>
    </location>
</feature>
<reference evidence="3" key="1">
    <citation type="submission" date="2016-05" db="EMBL/GenBank/DDBJ databases">
        <authorList>
            <person name="Lavstsen T."/>
            <person name="Jespersen J.S."/>
        </authorList>
    </citation>
    <scope>NUCLEOTIDE SEQUENCE [LARGE SCALE GENOMIC DNA]</scope>
</reference>
<keyword evidence="1" id="KW-0175">Coiled coil</keyword>
<evidence type="ECO:0000313" key="4">
    <source>
        <dbReference type="EMBL" id="SCP03338.1"/>
    </source>
</evidence>